<evidence type="ECO:0000313" key="2">
    <source>
        <dbReference type="Proteomes" id="UP000277204"/>
    </source>
</evidence>
<evidence type="ECO:0000313" key="1">
    <source>
        <dbReference type="EMBL" id="VDP45381.1"/>
    </source>
</evidence>
<name>A0A3P8DNM0_9TREM</name>
<accession>A0A3P8DNM0</accession>
<proteinExistence type="predicted"/>
<organism evidence="1 2">
    <name type="scientific">Schistosoma margrebowiei</name>
    <dbReference type="NCBI Taxonomy" id="48269"/>
    <lineage>
        <taxon>Eukaryota</taxon>
        <taxon>Metazoa</taxon>
        <taxon>Spiralia</taxon>
        <taxon>Lophotrochozoa</taxon>
        <taxon>Platyhelminthes</taxon>
        <taxon>Trematoda</taxon>
        <taxon>Digenea</taxon>
        <taxon>Strigeidida</taxon>
        <taxon>Schistosomatoidea</taxon>
        <taxon>Schistosomatidae</taxon>
        <taxon>Schistosoma</taxon>
    </lineage>
</organism>
<sequence length="70" mass="7832">MGTTLIGQIRNQSVTIVNQNPLPIELTSVNIYTESDNNAKCEIMKPKREGCQLSGPCEKCTFQFVSRKNN</sequence>
<dbReference type="Proteomes" id="UP000277204">
    <property type="component" value="Unassembled WGS sequence"/>
</dbReference>
<dbReference type="AlphaFoldDB" id="A0A3P8DNM0"/>
<protein>
    <submittedName>
        <fullName evidence="1">Uncharacterized protein</fullName>
    </submittedName>
</protein>
<dbReference type="EMBL" id="UZAI01019443">
    <property type="protein sequence ID" value="VDP45381.1"/>
    <property type="molecule type" value="Genomic_DNA"/>
</dbReference>
<reference evidence="1 2" key="1">
    <citation type="submission" date="2018-11" db="EMBL/GenBank/DDBJ databases">
        <authorList>
            <consortium name="Pathogen Informatics"/>
        </authorList>
    </citation>
    <scope>NUCLEOTIDE SEQUENCE [LARGE SCALE GENOMIC DNA]</scope>
    <source>
        <strain evidence="1 2">Zambia</strain>
    </source>
</reference>
<keyword evidence="2" id="KW-1185">Reference proteome</keyword>
<gene>
    <name evidence="1" type="ORF">SMRZ_LOCUS22973</name>
</gene>